<organism evidence="2 3">
    <name type="scientific">Junco hyemalis</name>
    <name type="common">Dark-eyed junco</name>
    <dbReference type="NCBI Taxonomy" id="40217"/>
    <lineage>
        <taxon>Eukaryota</taxon>
        <taxon>Metazoa</taxon>
        <taxon>Chordata</taxon>
        <taxon>Craniata</taxon>
        <taxon>Vertebrata</taxon>
        <taxon>Euteleostomi</taxon>
        <taxon>Archelosauria</taxon>
        <taxon>Archosauria</taxon>
        <taxon>Dinosauria</taxon>
        <taxon>Saurischia</taxon>
        <taxon>Theropoda</taxon>
        <taxon>Coelurosauria</taxon>
        <taxon>Aves</taxon>
        <taxon>Neognathae</taxon>
        <taxon>Neoaves</taxon>
        <taxon>Telluraves</taxon>
        <taxon>Australaves</taxon>
        <taxon>Passeriformes</taxon>
        <taxon>Passerellidae</taxon>
        <taxon>Junco</taxon>
    </lineage>
</organism>
<dbReference type="Gene3D" id="2.60.40.10">
    <property type="entry name" value="Immunoglobulins"/>
    <property type="match status" value="1"/>
</dbReference>
<dbReference type="SUPFAM" id="SSF48726">
    <property type="entry name" value="Immunoglobulin"/>
    <property type="match status" value="1"/>
</dbReference>
<dbReference type="Proteomes" id="UP000694408">
    <property type="component" value="Unplaced"/>
</dbReference>
<dbReference type="InterPro" id="IPR013106">
    <property type="entry name" value="Ig_V-set"/>
</dbReference>
<dbReference type="Ensembl" id="ENSJHYT00000027396.1">
    <property type="protein sequence ID" value="ENSJHYP00000022714.1"/>
    <property type="gene ID" value="ENSJHYG00000017140.1"/>
</dbReference>
<dbReference type="SMART" id="SM00409">
    <property type="entry name" value="IG"/>
    <property type="match status" value="1"/>
</dbReference>
<evidence type="ECO:0000313" key="2">
    <source>
        <dbReference type="Ensembl" id="ENSJHYP00000022714.1"/>
    </source>
</evidence>
<dbReference type="InterPro" id="IPR007110">
    <property type="entry name" value="Ig-like_dom"/>
</dbReference>
<dbReference type="AlphaFoldDB" id="A0A8C5JQD5"/>
<feature type="domain" description="Ig-like" evidence="1">
    <location>
        <begin position="16"/>
        <end position="124"/>
    </location>
</feature>
<reference evidence="2" key="1">
    <citation type="submission" date="2025-08" db="UniProtKB">
        <authorList>
            <consortium name="Ensembl"/>
        </authorList>
    </citation>
    <scope>IDENTIFICATION</scope>
</reference>
<dbReference type="PROSITE" id="PS50835">
    <property type="entry name" value="IG_LIKE"/>
    <property type="match status" value="1"/>
</dbReference>
<dbReference type="CDD" id="cd05716">
    <property type="entry name" value="IgV_pIgR_like"/>
    <property type="match status" value="1"/>
</dbReference>
<dbReference type="Pfam" id="PF07686">
    <property type="entry name" value="V-set"/>
    <property type="match status" value="1"/>
</dbReference>
<dbReference type="InterPro" id="IPR003599">
    <property type="entry name" value="Ig_sub"/>
</dbReference>
<dbReference type="InterPro" id="IPR013783">
    <property type="entry name" value="Ig-like_fold"/>
</dbReference>
<name>A0A8C5JQD5_JUNHY</name>
<dbReference type="InterPro" id="IPR036179">
    <property type="entry name" value="Ig-like_dom_sf"/>
</dbReference>
<reference evidence="2" key="2">
    <citation type="submission" date="2025-09" db="UniProtKB">
        <authorList>
            <consortium name="Ensembl"/>
        </authorList>
    </citation>
    <scope>IDENTIFICATION</scope>
</reference>
<evidence type="ECO:0000259" key="1">
    <source>
        <dbReference type="PROSITE" id="PS50835"/>
    </source>
</evidence>
<evidence type="ECO:0000313" key="3">
    <source>
        <dbReference type="Proteomes" id="UP000694408"/>
    </source>
</evidence>
<keyword evidence="3" id="KW-1185">Reference proteome</keyword>
<protein>
    <recommendedName>
        <fullName evidence="1">Ig-like domain-containing protein</fullName>
    </recommendedName>
</protein>
<accession>A0A8C5JQD5</accession>
<sequence length="187" mass="20395">MDDECILLGFAQTNNPLESTFLEMNIQARILAQAGSRVNLTCCYPCKYYSYEKYWCRWSNTGCAMLPVQQQQGLPQPGDACEPNARTVVLSLDPVTEEDKGWYWCGVKRNGVFGETMAVELRVSGGELRAGLAVPAGPCAERALGWLSLCREGSRPAVPVPRGLWAGCPCAERALGWLSLCRGLSAG</sequence>
<proteinExistence type="predicted"/>